<evidence type="ECO:0000256" key="1">
    <source>
        <dbReference type="SAM" id="MobiDB-lite"/>
    </source>
</evidence>
<organism evidence="2 3">
    <name type="scientific">Xylaria grammica</name>
    <dbReference type="NCBI Taxonomy" id="363999"/>
    <lineage>
        <taxon>Eukaryota</taxon>
        <taxon>Fungi</taxon>
        <taxon>Dikarya</taxon>
        <taxon>Ascomycota</taxon>
        <taxon>Pezizomycotina</taxon>
        <taxon>Sordariomycetes</taxon>
        <taxon>Xylariomycetidae</taxon>
        <taxon>Xylariales</taxon>
        <taxon>Xylariaceae</taxon>
        <taxon>Xylaria</taxon>
    </lineage>
</organism>
<reference evidence="2 3" key="1">
    <citation type="submission" date="2018-12" db="EMBL/GenBank/DDBJ databases">
        <title>Draft genome sequence of Xylaria grammica IHI A82.</title>
        <authorList>
            <person name="Buettner E."/>
            <person name="Kellner H."/>
        </authorList>
    </citation>
    <scope>NUCLEOTIDE SEQUENCE [LARGE SCALE GENOMIC DNA]</scope>
    <source>
        <strain evidence="2 3">IHI A82</strain>
    </source>
</reference>
<gene>
    <name evidence="2" type="ORF">EKO27_g11378</name>
</gene>
<feature type="compositionally biased region" description="Low complexity" evidence="1">
    <location>
        <begin position="26"/>
        <end position="41"/>
    </location>
</feature>
<feature type="compositionally biased region" description="Polar residues" evidence="1">
    <location>
        <begin position="1"/>
        <end position="10"/>
    </location>
</feature>
<evidence type="ECO:0000313" key="3">
    <source>
        <dbReference type="Proteomes" id="UP000286045"/>
    </source>
</evidence>
<accession>A0A439CNS2</accession>
<name>A0A439CNS2_9PEZI</name>
<feature type="compositionally biased region" description="Basic and acidic residues" evidence="1">
    <location>
        <begin position="16"/>
        <end position="25"/>
    </location>
</feature>
<feature type="compositionally biased region" description="Basic residues" evidence="1">
    <location>
        <begin position="311"/>
        <end position="325"/>
    </location>
</feature>
<keyword evidence="3" id="KW-1185">Reference proteome</keyword>
<protein>
    <submittedName>
        <fullName evidence="2">Uncharacterized protein</fullName>
    </submittedName>
</protein>
<dbReference type="EMBL" id="RYZI01000714">
    <property type="protein sequence ID" value="RWA03730.1"/>
    <property type="molecule type" value="Genomic_DNA"/>
</dbReference>
<proteinExistence type="predicted"/>
<feature type="compositionally biased region" description="Low complexity" evidence="1">
    <location>
        <begin position="329"/>
        <end position="343"/>
    </location>
</feature>
<feature type="region of interest" description="Disordered" evidence="1">
    <location>
        <begin position="1"/>
        <end position="54"/>
    </location>
</feature>
<dbReference type="AlphaFoldDB" id="A0A439CNS2"/>
<dbReference type="Proteomes" id="UP000286045">
    <property type="component" value="Unassembled WGS sequence"/>
</dbReference>
<sequence length="343" mass="37671">MREETSSGMASTDEPPLYHHLHDASVQHQHQPQPLSSRPSLPMTPPELDHDRDLLNGMGEVTEDLDKLVHRLNRRPILQESLRWHGLDKEGASGETEGTREEMAFQCEGPDALCTQLSMQLQPSEPTPVLDPIPELSMPCDPCPSTIPPLCDTLQPPGPIHFNRMVADPLADDKSLSKTNDAKRPRRATDVRLHKSASNLRMLGLVTGMIENGVQCNVQTSTPPSPTGTSSTTSLAVPASMRYIEPQDPIDSHLLPGRMQLEVDMGFSELDEETMLNDNLALRHASTPAGIRKFGFLRYRSSTEAAQSCKNMKKSAPRMRRRLKSNTKSASGSSTSQPSSSAA</sequence>
<comment type="caution">
    <text evidence="2">The sequence shown here is derived from an EMBL/GenBank/DDBJ whole genome shotgun (WGS) entry which is preliminary data.</text>
</comment>
<feature type="region of interest" description="Disordered" evidence="1">
    <location>
        <begin position="306"/>
        <end position="343"/>
    </location>
</feature>
<evidence type="ECO:0000313" key="2">
    <source>
        <dbReference type="EMBL" id="RWA03730.1"/>
    </source>
</evidence>
<feature type="region of interest" description="Disordered" evidence="1">
    <location>
        <begin position="171"/>
        <end position="190"/>
    </location>
</feature>